<dbReference type="PANTHER" id="PTHR47396:SF1">
    <property type="entry name" value="ATP-DEPENDENT HELICASE IRC3-RELATED"/>
    <property type="match status" value="1"/>
</dbReference>
<dbReference type="GO" id="GO:0004386">
    <property type="term" value="F:helicase activity"/>
    <property type="evidence" value="ECO:0007669"/>
    <property type="project" value="UniProtKB-KW"/>
</dbReference>
<dbReference type="InterPro" id="IPR014001">
    <property type="entry name" value="Helicase_ATP-bd"/>
</dbReference>
<dbReference type="GO" id="GO:0003677">
    <property type="term" value="F:DNA binding"/>
    <property type="evidence" value="ECO:0007669"/>
    <property type="project" value="InterPro"/>
</dbReference>
<dbReference type="Gene3D" id="3.40.50.300">
    <property type="entry name" value="P-loop containing nucleotide triphosphate hydrolases"/>
    <property type="match status" value="2"/>
</dbReference>
<dbReference type="GO" id="GO:0005829">
    <property type="term" value="C:cytosol"/>
    <property type="evidence" value="ECO:0007669"/>
    <property type="project" value="TreeGrafter"/>
</dbReference>
<keyword evidence="2" id="KW-0347">Helicase</keyword>
<evidence type="ECO:0000313" key="2">
    <source>
        <dbReference type="EMBL" id="TRM13157.1"/>
    </source>
</evidence>
<keyword evidence="2" id="KW-0378">Hydrolase</keyword>
<dbReference type="EMBL" id="VJMZ01000001">
    <property type="protein sequence ID" value="TRM13157.1"/>
    <property type="molecule type" value="Genomic_DNA"/>
</dbReference>
<accession>A0A549YMS2</accession>
<feature type="domain" description="Helicase ATP-binding" evidence="1">
    <location>
        <begin position="384"/>
        <end position="534"/>
    </location>
</feature>
<name>A0A549YMS2_9BACI</name>
<gene>
    <name evidence="2" type="ORF">FH966_01910</name>
</gene>
<protein>
    <submittedName>
        <fullName evidence="2">DEAD/DEAH box helicase</fullName>
    </submittedName>
</protein>
<dbReference type="InterPro" id="IPR054347">
    <property type="entry name" value="TOTE_primase"/>
</dbReference>
<keyword evidence="3" id="KW-1185">Reference proteome</keyword>
<dbReference type="InterPro" id="IPR006935">
    <property type="entry name" value="Helicase/UvrB_N"/>
</dbReference>
<dbReference type="PROSITE" id="PS51192">
    <property type="entry name" value="HELICASE_ATP_BIND_1"/>
    <property type="match status" value="1"/>
</dbReference>
<dbReference type="CDD" id="cd18785">
    <property type="entry name" value="SF2_C"/>
    <property type="match status" value="1"/>
</dbReference>
<evidence type="ECO:0000259" key="1">
    <source>
        <dbReference type="PROSITE" id="PS51192"/>
    </source>
</evidence>
<dbReference type="Pfam" id="PF22548">
    <property type="entry name" value="AEP-TOTE"/>
    <property type="match status" value="1"/>
</dbReference>
<proteinExistence type="predicted"/>
<dbReference type="Pfam" id="PF04851">
    <property type="entry name" value="ResIII"/>
    <property type="match status" value="1"/>
</dbReference>
<keyword evidence="2" id="KW-0067">ATP-binding</keyword>
<dbReference type="CDD" id="cd17926">
    <property type="entry name" value="DEXHc_RE"/>
    <property type="match status" value="1"/>
</dbReference>
<keyword evidence="2" id="KW-0547">Nucleotide-binding</keyword>
<reference evidence="2 3" key="1">
    <citation type="submission" date="2019-07" db="EMBL/GenBank/DDBJ databases">
        <title>Genomic analysis of Lentibacillus sp. NKC851-2.</title>
        <authorList>
            <person name="Oh Y.J."/>
        </authorList>
    </citation>
    <scope>NUCLEOTIDE SEQUENCE [LARGE SCALE GENOMIC DNA]</scope>
    <source>
        <strain evidence="2 3">NKC851-2</strain>
    </source>
</reference>
<dbReference type="AlphaFoldDB" id="A0A549YMS2"/>
<dbReference type="InterPro" id="IPR027417">
    <property type="entry name" value="P-loop_NTPase"/>
</dbReference>
<dbReference type="SMART" id="SM00487">
    <property type="entry name" value="DEXDc"/>
    <property type="match status" value="1"/>
</dbReference>
<organism evidence="2 3">
    <name type="scientific">Lentibacillus cibarius</name>
    <dbReference type="NCBI Taxonomy" id="2583219"/>
    <lineage>
        <taxon>Bacteria</taxon>
        <taxon>Bacillati</taxon>
        <taxon>Bacillota</taxon>
        <taxon>Bacilli</taxon>
        <taxon>Bacillales</taxon>
        <taxon>Bacillaceae</taxon>
        <taxon>Lentibacillus</taxon>
    </lineage>
</organism>
<dbReference type="GO" id="GO:0005524">
    <property type="term" value="F:ATP binding"/>
    <property type="evidence" value="ECO:0007669"/>
    <property type="project" value="InterPro"/>
</dbReference>
<dbReference type="GO" id="GO:0016787">
    <property type="term" value="F:hydrolase activity"/>
    <property type="evidence" value="ECO:0007669"/>
    <property type="project" value="InterPro"/>
</dbReference>
<dbReference type="Proteomes" id="UP000319280">
    <property type="component" value="Unassembled WGS sequence"/>
</dbReference>
<dbReference type="PANTHER" id="PTHR47396">
    <property type="entry name" value="TYPE I RESTRICTION ENZYME ECOKI R PROTEIN"/>
    <property type="match status" value="1"/>
</dbReference>
<dbReference type="InterPro" id="IPR050742">
    <property type="entry name" value="Helicase_Restrict-Modif_Enz"/>
</dbReference>
<sequence>MKEIERLKKENNELRQLLQQYQTQVPSNNTENKTKAEKINERVNLFRSLFKGREDVFAYRWEMNSGKSGYSPARKNNRFLALTNQDIYDHLIGKKTIGLYPVLHDHSCWFLAIDFDKTNWQKDVQLFVQTCKGFGLPANIEKSRSGNGCHVWIFLQEPIKANVARKLGSILLTKTIEKSGQRSLDSYDRMFPNQDTVPEGRLGNLIALPLQGKPRKHGNSVFVDENLQPYPNQWLHLSAVKKARKQDVDAIVSHNYALSVKERPEPVEKMPEKVHMIIKDGIYISKRGLPQQFVQELAQLSKFSNPAFYKAEKKRLSTKEIPRIIDCSEETEANLILPRGCMEDLNQLLQQKSIGMSLSDERNAGTPLDAAFHGTLSIQQEEAMQKLLRHHTGILSATTGFGKTVISASMIAKRKVNTLVIVHRRHLMDQWKERLKVFLKKESGMIGQLGGGKNTVSGHLDIATIQSLNSGGMEQDIIRNYGQIIVDECHHIPAVTFEKVLKKAEATYIYGLTATPKRKDGLDRITRMQLGPIRHKINAKDQAKVRPFNHVLVPRYTSFNSSKKDIQAIYSELVTDEKRNEMIFNDVLTALEEGKAPIILTERIEHVQKLEAMFKGFTKHLIVLTGELNEKQKRERLNKLEELDDEEERLIIATGKYIGEGFDNARQDTMFLTMPISWKGTLQQYVGRMHRLHDRKMVVQVYDYIYHQVPMLARMFDNRRKGYKTLGYVHKESETSVITQQMNLF</sequence>
<comment type="caution">
    <text evidence="2">The sequence shown here is derived from an EMBL/GenBank/DDBJ whole genome shotgun (WGS) entry which is preliminary data.</text>
</comment>
<dbReference type="SUPFAM" id="SSF52540">
    <property type="entry name" value="P-loop containing nucleoside triphosphate hydrolases"/>
    <property type="match status" value="2"/>
</dbReference>
<evidence type="ECO:0000313" key="3">
    <source>
        <dbReference type="Proteomes" id="UP000319280"/>
    </source>
</evidence>